<evidence type="ECO:0000313" key="2">
    <source>
        <dbReference type="Proteomes" id="UP000236755"/>
    </source>
</evidence>
<evidence type="ECO:0000313" key="1">
    <source>
        <dbReference type="EMBL" id="SEA33872.1"/>
    </source>
</evidence>
<dbReference type="STRING" id="555874.SAMN04488065_2747"/>
<dbReference type="EMBL" id="FNQT01000005">
    <property type="protein sequence ID" value="SEA33872.1"/>
    <property type="molecule type" value="Genomic_DNA"/>
</dbReference>
<dbReference type="Proteomes" id="UP000236755">
    <property type="component" value="Unassembled WGS sequence"/>
</dbReference>
<name>A0A1H4AE63_9EURY</name>
<dbReference type="RefSeq" id="WP_092635747.1">
    <property type="nucleotide sequence ID" value="NZ_FNQT01000005.1"/>
</dbReference>
<sequence>MADNTYIFREDYRTEDMISRIRVEHFRSEEEELVQDVLEEADLGRAYLLEHEKQDFLGEIKDRVGDERYDEFIEAMFEQYGEKGDQFNIQFYVVDDIVYDDLVTRAEELGGEELRQVESEEFRRPTTLTKVQANDEARIVDLQFEVVDHPENIDAEGLETAYTAEGEIIDLSETELEEAERLIRENRYMMEVRAHADDGIVAVSNSVGRNPIRKEMKNAVKRWGVQS</sequence>
<reference evidence="1 2" key="1">
    <citation type="submission" date="2016-10" db="EMBL/GenBank/DDBJ databases">
        <authorList>
            <person name="de Groot N.N."/>
        </authorList>
    </citation>
    <scope>NUCLEOTIDE SEQUENCE [LARGE SCALE GENOMIC DNA]</scope>
    <source>
        <strain evidence="1 2">CGMCC 1.8712</strain>
    </source>
</reference>
<protein>
    <submittedName>
        <fullName evidence="1">Uncharacterized protein</fullName>
    </submittedName>
</protein>
<organism evidence="1 2">
    <name type="scientific">Haloplanus vescus</name>
    <dbReference type="NCBI Taxonomy" id="555874"/>
    <lineage>
        <taxon>Archaea</taxon>
        <taxon>Methanobacteriati</taxon>
        <taxon>Methanobacteriota</taxon>
        <taxon>Stenosarchaea group</taxon>
        <taxon>Halobacteria</taxon>
        <taxon>Halobacteriales</taxon>
        <taxon>Haloferacaceae</taxon>
        <taxon>Haloplanus</taxon>
    </lineage>
</organism>
<proteinExistence type="predicted"/>
<keyword evidence="2" id="KW-1185">Reference proteome</keyword>
<dbReference type="AlphaFoldDB" id="A0A1H4AE63"/>
<gene>
    <name evidence="1" type="ORF">SAMN04488065_2747</name>
</gene>
<dbReference type="OrthoDB" id="193513at2157"/>
<accession>A0A1H4AE63</accession>